<accession>A0A1T4JPI8</accession>
<keyword evidence="4" id="KW-1185">Reference proteome</keyword>
<dbReference type="GO" id="GO:0016832">
    <property type="term" value="F:aldehyde-lyase activity"/>
    <property type="evidence" value="ECO:0007669"/>
    <property type="project" value="InterPro"/>
</dbReference>
<dbReference type="PANTHER" id="PTHR43018:SF1">
    <property type="entry name" value="PROTEIN AROA(G)"/>
    <property type="match status" value="1"/>
</dbReference>
<sequence length="277" mass="30512">MSQLARDLYPLAGRKEELSKSIVEIDRVKIGAGKPVIMAGPCAVEDREQIFTTARTVKESGGEILRGGVFKPRTSPYSFQGLGKEGLELLAEVKEETGLLIVTEVMDVRDIDLVAEYADILQIGSRNMQHYPLLREVGKVDMPVLLKRGMTATIKEWLLAAEYILRNGNQQVILCERGIRGFQEYTRNILDISAVPVVRQLSHLPIIIDPSHATGHSELVTPLAKAGVIAGADGVMVEVHPNPEQALCDGEQSLDLPTFQKLVRNLKLLPSNSEQEI</sequence>
<dbReference type="AlphaFoldDB" id="A0A1T4JPI8"/>
<dbReference type="GO" id="GO:0016740">
    <property type="term" value="F:transferase activity"/>
    <property type="evidence" value="ECO:0007669"/>
    <property type="project" value="UniProtKB-KW"/>
</dbReference>
<dbReference type="InterPro" id="IPR052899">
    <property type="entry name" value="Class-I_DAHP_synthase"/>
</dbReference>
<dbReference type="Proteomes" id="UP000190625">
    <property type="component" value="Unassembled WGS sequence"/>
</dbReference>
<dbReference type="Pfam" id="PF00793">
    <property type="entry name" value="DAHP_synth_1"/>
    <property type="match status" value="1"/>
</dbReference>
<dbReference type="GO" id="GO:0009073">
    <property type="term" value="P:aromatic amino acid family biosynthetic process"/>
    <property type="evidence" value="ECO:0007669"/>
    <property type="project" value="InterPro"/>
</dbReference>
<dbReference type="Gene3D" id="3.20.20.70">
    <property type="entry name" value="Aldolase class I"/>
    <property type="match status" value="1"/>
</dbReference>
<protein>
    <submittedName>
        <fullName evidence="3">3-deoxy-D-arabinoheptulosonate-7-phosphate synthase</fullName>
    </submittedName>
</protein>
<evidence type="ECO:0000259" key="2">
    <source>
        <dbReference type="Pfam" id="PF00793"/>
    </source>
</evidence>
<organism evidence="3 4">
    <name type="scientific">Selenihalanaerobacter shriftii</name>
    <dbReference type="NCBI Taxonomy" id="142842"/>
    <lineage>
        <taxon>Bacteria</taxon>
        <taxon>Bacillati</taxon>
        <taxon>Bacillota</taxon>
        <taxon>Clostridia</taxon>
        <taxon>Halanaerobiales</taxon>
        <taxon>Halobacteroidaceae</taxon>
        <taxon>Selenihalanaerobacter</taxon>
    </lineage>
</organism>
<name>A0A1T4JPI8_9FIRM</name>
<dbReference type="NCBIfam" id="TIGR01361">
    <property type="entry name" value="DAHP_synth_Bsub"/>
    <property type="match status" value="1"/>
</dbReference>
<dbReference type="NCBIfam" id="NF006421">
    <property type="entry name" value="PRK08673.1"/>
    <property type="match status" value="1"/>
</dbReference>
<evidence type="ECO:0000256" key="1">
    <source>
        <dbReference type="ARBA" id="ARBA00022679"/>
    </source>
</evidence>
<dbReference type="PANTHER" id="PTHR43018">
    <property type="entry name" value="PHOSPHO-2-DEHYDRO-3-DEOXYHEPTONATE ALDOLASE"/>
    <property type="match status" value="1"/>
</dbReference>
<dbReference type="SUPFAM" id="SSF51569">
    <property type="entry name" value="Aldolase"/>
    <property type="match status" value="1"/>
</dbReference>
<evidence type="ECO:0000313" key="3">
    <source>
        <dbReference type="EMBL" id="SJZ32142.1"/>
    </source>
</evidence>
<dbReference type="NCBIfam" id="NF009239">
    <property type="entry name" value="PRK12595.1"/>
    <property type="match status" value="1"/>
</dbReference>
<evidence type="ECO:0000313" key="4">
    <source>
        <dbReference type="Proteomes" id="UP000190625"/>
    </source>
</evidence>
<dbReference type="STRING" id="142842.SAMN02745118_00289"/>
<proteinExistence type="predicted"/>
<dbReference type="OrthoDB" id="9780456at2"/>
<feature type="domain" description="DAHP synthetase I/KDSA" evidence="2">
    <location>
        <begin position="24"/>
        <end position="264"/>
    </location>
</feature>
<reference evidence="4" key="1">
    <citation type="submission" date="2017-02" db="EMBL/GenBank/DDBJ databases">
        <authorList>
            <person name="Varghese N."/>
            <person name="Submissions S."/>
        </authorList>
    </citation>
    <scope>NUCLEOTIDE SEQUENCE [LARGE SCALE GENOMIC DNA]</scope>
    <source>
        <strain evidence="4">ATCC BAA-73</strain>
    </source>
</reference>
<dbReference type="InterPro" id="IPR013785">
    <property type="entry name" value="Aldolase_TIM"/>
</dbReference>
<dbReference type="InterPro" id="IPR006218">
    <property type="entry name" value="DAHP1/KDSA"/>
</dbReference>
<dbReference type="RefSeq" id="WP_078808823.1">
    <property type="nucleotide sequence ID" value="NZ_FUWM01000004.1"/>
</dbReference>
<dbReference type="EMBL" id="FUWM01000004">
    <property type="protein sequence ID" value="SJZ32142.1"/>
    <property type="molecule type" value="Genomic_DNA"/>
</dbReference>
<dbReference type="InterPro" id="IPR006268">
    <property type="entry name" value="DAHP_syn_2"/>
</dbReference>
<gene>
    <name evidence="3" type="ORF">SAMN02745118_00289</name>
</gene>
<keyword evidence="1" id="KW-0808">Transferase</keyword>